<proteinExistence type="predicted"/>
<gene>
    <name evidence="2" type="ORF">TCMB3V08_LOCUS10278</name>
</gene>
<reference evidence="2" key="1">
    <citation type="submission" date="2020-11" db="EMBL/GenBank/DDBJ databases">
        <authorList>
            <person name="Tran Van P."/>
        </authorList>
    </citation>
    <scope>NUCLEOTIDE SEQUENCE</scope>
</reference>
<dbReference type="EMBL" id="OE186064">
    <property type="protein sequence ID" value="CAD7577731.1"/>
    <property type="molecule type" value="Genomic_DNA"/>
</dbReference>
<name>A0A7R9PC30_TIMCA</name>
<evidence type="ECO:0000256" key="1">
    <source>
        <dbReference type="SAM" id="MobiDB-lite"/>
    </source>
</evidence>
<dbReference type="AlphaFoldDB" id="A0A7R9PC30"/>
<feature type="region of interest" description="Disordered" evidence="1">
    <location>
        <begin position="1"/>
        <end position="45"/>
    </location>
</feature>
<sequence>MFRLDPPNGRLQVTSKNSSLHPARLTTDPGASPRPGHVPLSRRTTSPATAFIPNIGKPYLLYLAQDSNSHLSINNESDKTRLTHLSACPLAWARYDTDLVKKQQKQQVSVGTRIERQAQALLVWFKGDVEVGVRNLASCTKELVVSNSPSDILAKTQVGSTMSCSCWSRKERRLCLINISDRWSVIAGVVRVMTSPGRREAVCVCVCVFTATNTGRYRAATWRVEGEAAQMELSVAGHRRRYELGTITRHASLAE</sequence>
<evidence type="ECO:0000313" key="2">
    <source>
        <dbReference type="EMBL" id="CAD7577731.1"/>
    </source>
</evidence>
<protein>
    <submittedName>
        <fullName evidence="2">(California timema) hypothetical protein</fullName>
    </submittedName>
</protein>
<organism evidence="2">
    <name type="scientific">Timema californicum</name>
    <name type="common">California timema</name>
    <name type="synonym">Walking stick</name>
    <dbReference type="NCBI Taxonomy" id="61474"/>
    <lineage>
        <taxon>Eukaryota</taxon>
        <taxon>Metazoa</taxon>
        <taxon>Ecdysozoa</taxon>
        <taxon>Arthropoda</taxon>
        <taxon>Hexapoda</taxon>
        <taxon>Insecta</taxon>
        <taxon>Pterygota</taxon>
        <taxon>Neoptera</taxon>
        <taxon>Polyneoptera</taxon>
        <taxon>Phasmatodea</taxon>
        <taxon>Timematodea</taxon>
        <taxon>Timematoidea</taxon>
        <taxon>Timematidae</taxon>
        <taxon>Timema</taxon>
    </lineage>
</organism>
<accession>A0A7R9PC30</accession>
<feature type="compositionally biased region" description="Polar residues" evidence="1">
    <location>
        <begin position="11"/>
        <end position="20"/>
    </location>
</feature>